<name>A0A225WG92_9STRA</name>
<comment type="caution">
    <text evidence="1">The sequence shown here is derived from an EMBL/GenBank/DDBJ whole genome shotgun (WGS) entry which is preliminary data.</text>
</comment>
<evidence type="ECO:0000313" key="1">
    <source>
        <dbReference type="EMBL" id="OWZ16037.1"/>
    </source>
</evidence>
<proteinExistence type="predicted"/>
<gene>
    <name evidence="1" type="ORF">PHMEG_00010227</name>
</gene>
<sequence length="84" mass="9553">MGHPDLTRLLTHPGVSIFIDGTFSTTLKPFKQTITVKCHDPSYDVYITWAYWHCLEKLKMTTASITCDFDTALINAVRNQFQGT</sequence>
<dbReference type="AlphaFoldDB" id="A0A225WG92"/>
<dbReference type="OrthoDB" id="90756at2759"/>
<dbReference type="EMBL" id="NBNE01001008">
    <property type="protein sequence ID" value="OWZ16037.1"/>
    <property type="molecule type" value="Genomic_DNA"/>
</dbReference>
<keyword evidence="2" id="KW-1185">Reference proteome</keyword>
<accession>A0A225WG92</accession>
<reference evidence="2" key="1">
    <citation type="submission" date="2017-03" db="EMBL/GenBank/DDBJ databases">
        <title>Phytopthora megakarya and P. palmivora, two closely related causual agents of cacao black pod achieved similar genome size and gene model numbers by different mechanisms.</title>
        <authorList>
            <person name="Ali S."/>
            <person name="Shao J."/>
            <person name="Larry D.J."/>
            <person name="Kronmiller B."/>
            <person name="Shen D."/>
            <person name="Strem M.D."/>
            <person name="Melnick R.L."/>
            <person name="Guiltinan M.J."/>
            <person name="Tyler B.M."/>
            <person name="Meinhardt L.W."/>
            <person name="Bailey B.A."/>
        </authorList>
    </citation>
    <scope>NUCLEOTIDE SEQUENCE [LARGE SCALE GENOMIC DNA]</scope>
    <source>
        <strain evidence="2">zdho120</strain>
    </source>
</reference>
<dbReference type="Proteomes" id="UP000198211">
    <property type="component" value="Unassembled WGS sequence"/>
</dbReference>
<organism evidence="1 2">
    <name type="scientific">Phytophthora megakarya</name>
    <dbReference type="NCBI Taxonomy" id="4795"/>
    <lineage>
        <taxon>Eukaryota</taxon>
        <taxon>Sar</taxon>
        <taxon>Stramenopiles</taxon>
        <taxon>Oomycota</taxon>
        <taxon>Peronosporomycetes</taxon>
        <taxon>Peronosporales</taxon>
        <taxon>Peronosporaceae</taxon>
        <taxon>Phytophthora</taxon>
    </lineage>
</organism>
<evidence type="ECO:0000313" key="2">
    <source>
        <dbReference type="Proteomes" id="UP000198211"/>
    </source>
</evidence>
<protein>
    <submittedName>
        <fullName evidence="1">Uncharacterized protein</fullName>
    </submittedName>
</protein>